<dbReference type="GO" id="GO:0000976">
    <property type="term" value="F:transcription cis-regulatory region binding"/>
    <property type="evidence" value="ECO:0007669"/>
    <property type="project" value="TreeGrafter"/>
</dbReference>
<protein>
    <submittedName>
        <fullName evidence="6">Uncharacterized protein</fullName>
    </submittedName>
</protein>
<evidence type="ECO:0000256" key="2">
    <source>
        <dbReference type="ARBA" id="ARBA00023015"/>
    </source>
</evidence>
<proteinExistence type="predicted"/>
<feature type="compositionally biased region" description="Acidic residues" evidence="5">
    <location>
        <begin position="67"/>
        <end position="101"/>
    </location>
</feature>
<keyword evidence="1" id="KW-0217">Developmental protein</keyword>
<dbReference type="GO" id="GO:0000981">
    <property type="term" value="F:DNA-binding transcription factor activity, RNA polymerase II-specific"/>
    <property type="evidence" value="ECO:0007669"/>
    <property type="project" value="TreeGrafter"/>
</dbReference>
<evidence type="ECO:0000313" key="6">
    <source>
        <dbReference type="EnsemblMetazoa" id="AMEC019797-PA"/>
    </source>
</evidence>
<keyword evidence="2" id="KW-0805">Transcription regulation</keyword>
<evidence type="ECO:0000256" key="5">
    <source>
        <dbReference type="SAM" id="MobiDB-lite"/>
    </source>
</evidence>
<dbReference type="PANTHER" id="PTHR46721:SF3">
    <property type="entry name" value="FORKHEAD BOX N1"/>
    <property type="match status" value="1"/>
</dbReference>
<dbReference type="VEuPathDB" id="VectorBase:AMEC019797"/>
<evidence type="ECO:0000256" key="3">
    <source>
        <dbReference type="ARBA" id="ARBA00023163"/>
    </source>
</evidence>
<dbReference type="AlphaFoldDB" id="A0A182UG53"/>
<feature type="compositionally biased region" description="Acidic residues" evidence="5">
    <location>
        <begin position="48"/>
        <end position="60"/>
    </location>
</feature>
<feature type="region of interest" description="Disordered" evidence="5">
    <location>
        <begin position="33"/>
        <end position="111"/>
    </location>
</feature>
<dbReference type="STRING" id="34690.A0A182UG53"/>
<dbReference type="EnsemblMetazoa" id="AMEC019797-RA">
    <property type="protein sequence ID" value="AMEC019797-PA"/>
    <property type="gene ID" value="AMEC019797"/>
</dbReference>
<reference evidence="6" key="2">
    <citation type="submission" date="2020-05" db="UniProtKB">
        <authorList>
            <consortium name="EnsemblMetazoa"/>
        </authorList>
    </citation>
    <scope>IDENTIFICATION</scope>
    <source>
        <strain evidence="6">CM1001059</strain>
    </source>
</reference>
<sequence length="200" mass="22653">MNPAKITKMDEEVQKWSRKDPLAIRRAMVHPEHLEALERGEMKHGSTGDDDLDVEEDLESDGGPSDVDAEEVDEEVVEPEEEEEEEENEEDEEEEDDDVELIEPPRETIDVDAESFIINTPESLIDGEEDGGDQVDFDLEVPDFYGNINVDSKDSTLALELTEQDLLSLEDEDESLYINQRECPAPEQMVLILMGCSLQL</sequence>
<keyword evidence="7" id="KW-1185">Reference proteome</keyword>
<organism evidence="6 7">
    <name type="scientific">Anopheles melas</name>
    <dbReference type="NCBI Taxonomy" id="34690"/>
    <lineage>
        <taxon>Eukaryota</taxon>
        <taxon>Metazoa</taxon>
        <taxon>Ecdysozoa</taxon>
        <taxon>Arthropoda</taxon>
        <taxon>Hexapoda</taxon>
        <taxon>Insecta</taxon>
        <taxon>Pterygota</taxon>
        <taxon>Neoptera</taxon>
        <taxon>Endopterygota</taxon>
        <taxon>Diptera</taxon>
        <taxon>Nematocera</taxon>
        <taxon>Culicoidea</taxon>
        <taxon>Culicidae</taxon>
        <taxon>Anophelinae</taxon>
        <taxon>Anopheles</taxon>
    </lineage>
</organism>
<dbReference type="Proteomes" id="UP000075902">
    <property type="component" value="Unassembled WGS sequence"/>
</dbReference>
<feature type="region of interest" description="Disordered" evidence="5">
    <location>
        <begin position="1"/>
        <end position="21"/>
    </location>
</feature>
<keyword evidence="3" id="KW-0804">Transcription</keyword>
<evidence type="ECO:0000313" key="7">
    <source>
        <dbReference type="Proteomes" id="UP000075902"/>
    </source>
</evidence>
<name>A0A182UG53_9DIPT</name>
<evidence type="ECO:0000256" key="1">
    <source>
        <dbReference type="ARBA" id="ARBA00022473"/>
    </source>
</evidence>
<reference evidence="7" key="1">
    <citation type="submission" date="2014-01" db="EMBL/GenBank/DDBJ databases">
        <title>The Genome Sequence of Anopheles melas CM1001059_A (V2).</title>
        <authorList>
            <consortium name="The Broad Institute Genomics Platform"/>
            <person name="Neafsey D.E."/>
            <person name="Besansky N."/>
            <person name="Howell P."/>
            <person name="Walton C."/>
            <person name="Young S.K."/>
            <person name="Zeng Q."/>
            <person name="Gargeya S."/>
            <person name="Fitzgerald M."/>
            <person name="Haas B."/>
            <person name="Abouelleil A."/>
            <person name="Allen A.W."/>
            <person name="Alvarado L."/>
            <person name="Arachchi H.M."/>
            <person name="Berlin A.M."/>
            <person name="Chapman S.B."/>
            <person name="Gainer-Dewar J."/>
            <person name="Goldberg J."/>
            <person name="Griggs A."/>
            <person name="Gujja S."/>
            <person name="Hansen M."/>
            <person name="Howarth C."/>
            <person name="Imamovic A."/>
            <person name="Ireland A."/>
            <person name="Larimer J."/>
            <person name="McCowan C."/>
            <person name="Murphy C."/>
            <person name="Pearson M."/>
            <person name="Poon T.W."/>
            <person name="Priest M."/>
            <person name="Roberts A."/>
            <person name="Saif S."/>
            <person name="Shea T."/>
            <person name="Sisk P."/>
            <person name="Sykes S."/>
            <person name="Wortman J."/>
            <person name="Nusbaum C."/>
            <person name="Birren B."/>
        </authorList>
    </citation>
    <scope>NUCLEOTIDE SEQUENCE [LARGE SCALE GENOMIC DNA]</scope>
    <source>
        <strain evidence="7">CM1001059</strain>
    </source>
</reference>
<accession>A0A182UG53</accession>
<feature type="compositionally biased region" description="Basic and acidic residues" evidence="5">
    <location>
        <begin position="7"/>
        <end position="21"/>
    </location>
</feature>
<dbReference type="InterPro" id="IPR049624">
    <property type="entry name" value="FOXN1_4"/>
</dbReference>
<keyword evidence="4" id="KW-0539">Nucleus</keyword>
<dbReference type="PANTHER" id="PTHR46721">
    <property type="entry name" value="FORKHEAD BOX PROTEIN N1"/>
    <property type="match status" value="1"/>
</dbReference>
<evidence type="ECO:0000256" key="4">
    <source>
        <dbReference type="ARBA" id="ARBA00023242"/>
    </source>
</evidence>
<feature type="compositionally biased region" description="Basic and acidic residues" evidence="5">
    <location>
        <begin position="33"/>
        <end position="47"/>
    </location>
</feature>